<dbReference type="PANTHER" id="PTHR24096">
    <property type="entry name" value="LONG-CHAIN-FATTY-ACID--COA LIGASE"/>
    <property type="match status" value="1"/>
</dbReference>
<feature type="transmembrane region" description="Helical" evidence="7">
    <location>
        <begin position="422"/>
        <end position="443"/>
    </location>
</feature>
<evidence type="ECO:0000256" key="4">
    <source>
        <dbReference type="ARBA" id="ARBA00022989"/>
    </source>
</evidence>
<evidence type="ECO:0000256" key="7">
    <source>
        <dbReference type="SAM" id="Phobius"/>
    </source>
</evidence>
<dbReference type="Proteomes" id="UP000094526">
    <property type="component" value="Unassembled WGS sequence"/>
</dbReference>
<dbReference type="FunFam" id="1.20.1250.20:FF:000064">
    <property type="entry name" value="MFS allantoate transporter"/>
    <property type="match status" value="1"/>
</dbReference>
<organism evidence="9 10">
    <name type="scientific">Cladophialophora carrionii</name>
    <dbReference type="NCBI Taxonomy" id="86049"/>
    <lineage>
        <taxon>Eukaryota</taxon>
        <taxon>Fungi</taxon>
        <taxon>Dikarya</taxon>
        <taxon>Ascomycota</taxon>
        <taxon>Pezizomycotina</taxon>
        <taxon>Eurotiomycetes</taxon>
        <taxon>Chaetothyriomycetidae</taxon>
        <taxon>Chaetothyriales</taxon>
        <taxon>Herpotrichiellaceae</taxon>
        <taxon>Cladophialophora</taxon>
    </lineage>
</organism>
<name>A0A1C1CB66_9EURO</name>
<evidence type="ECO:0000256" key="1">
    <source>
        <dbReference type="ARBA" id="ARBA00004141"/>
    </source>
</evidence>
<protein>
    <recommendedName>
        <fullName evidence="8">Major facilitator superfamily (MFS) profile domain-containing protein</fullName>
    </recommendedName>
</protein>
<accession>A0A1C1CB66</accession>
<dbReference type="PROSITE" id="PS50850">
    <property type="entry name" value="MFS"/>
    <property type="match status" value="1"/>
</dbReference>
<dbReference type="GO" id="GO:0016020">
    <property type="term" value="C:membrane"/>
    <property type="evidence" value="ECO:0007669"/>
    <property type="project" value="UniProtKB-SubCell"/>
</dbReference>
<dbReference type="Gene3D" id="3.40.50.12780">
    <property type="entry name" value="N-terminal domain of ligase-like"/>
    <property type="match status" value="1"/>
</dbReference>
<evidence type="ECO:0000313" key="10">
    <source>
        <dbReference type="Proteomes" id="UP000094526"/>
    </source>
</evidence>
<dbReference type="GO" id="GO:0019748">
    <property type="term" value="P:secondary metabolic process"/>
    <property type="evidence" value="ECO:0007669"/>
    <property type="project" value="TreeGrafter"/>
</dbReference>
<dbReference type="SUPFAM" id="SSF103473">
    <property type="entry name" value="MFS general substrate transporter"/>
    <property type="match status" value="1"/>
</dbReference>
<dbReference type="InterPro" id="IPR000873">
    <property type="entry name" value="AMP-dep_synth/lig_dom"/>
</dbReference>
<feature type="transmembrane region" description="Helical" evidence="7">
    <location>
        <begin position="288"/>
        <end position="310"/>
    </location>
</feature>
<dbReference type="OrthoDB" id="6730379at2759"/>
<evidence type="ECO:0000256" key="3">
    <source>
        <dbReference type="ARBA" id="ARBA00022692"/>
    </source>
</evidence>
<dbReference type="EMBL" id="LGRB01000019">
    <property type="protein sequence ID" value="OCT45709.1"/>
    <property type="molecule type" value="Genomic_DNA"/>
</dbReference>
<keyword evidence="10" id="KW-1185">Reference proteome</keyword>
<keyword evidence="2" id="KW-0813">Transport</keyword>
<feature type="transmembrane region" description="Helical" evidence="7">
    <location>
        <begin position="165"/>
        <end position="186"/>
    </location>
</feature>
<gene>
    <name evidence="9" type="ORF">CLCR_01382</name>
</gene>
<dbReference type="Pfam" id="PF13193">
    <property type="entry name" value="AMP-binding_C"/>
    <property type="match status" value="1"/>
</dbReference>
<feature type="transmembrane region" description="Helical" evidence="7">
    <location>
        <begin position="388"/>
        <end position="410"/>
    </location>
</feature>
<dbReference type="Pfam" id="PF00501">
    <property type="entry name" value="AMP-binding"/>
    <property type="match status" value="1"/>
</dbReference>
<comment type="similarity">
    <text evidence="6">Belongs to the major facilitator superfamily. Allantoate permease family.</text>
</comment>
<dbReference type="VEuPathDB" id="FungiDB:G647_03605"/>
<dbReference type="InterPro" id="IPR045851">
    <property type="entry name" value="AMP-bd_C_sf"/>
</dbReference>
<keyword evidence="4 7" id="KW-1133">Transmembrane helix</keyword>
<dbReference type="VEuPathDB" id="FungiDB:CLCR_01382"/>
<dbReference type="eggNOG" id="KOG1176">
    <property type="taxonomic scope" value="Eukaryota"/>
</dbReference>
<dbReference type="InterPro" id="IPR025110">
    <property type="entry name" value="AMP-bd_C"/>
</dbReference>
<feature type="transmembrane region" description="Helical" evidence="7">
    <location>
        <begin position="198"/>
        <end position="217"/>
    </location>
</feature>
<evidence type="ECO:0000256" key="5">
    <source>
        <dbReference type="ARBA" id="ARBA00023136"/>
    </source>
</evidence>
<dbReference type="PANTHER" id="PTHR24096:SF265">
    <property type="entry name" value="ENZYME, PUTATIVE (AFU_ORTHOLOGUE AFUA_5G14270)-RELATED"/>
    <property type="match status" value="1"/>
</dbReference>
<dbReference type="CDD" id="cd05911">
    <property type="entry name" value="Firefly_Luc_like"/>
    <property type="match status" value="1"/>
</dbReference>
<evidence type="ECO:0000259" key="8">
    <source>
        <dbReference type="PROSITE" id="PS50850"/>
    </source>
</evidence>
<dbReference type="VEuPathDB" id="FungiDB:G647_03606"/>
<feature type="transmembrane region" description="Helical" evidence="7">
    <location>
        <begin position="69"/>
        <end position="87"/>
    </location>
</feature>
<dbReference type="Gene3D" id="1.20.1250.20">
    <property type="entry name" value="MFS general substrate transporter like domains"/>
    <property type="match status" value="2"/>
</dbReference>
<evidence type="ECO:0000256" key="2">
    <source>
        <dbReference type="ARBA" id="ARBA00022448"/>
    </source>
</evidence>
<dbReference type="InterPro" id="IPR036259">
    <property type="entry name" value="MFS_trans_sf"/>
</dbReference>
<feature type="transmembrane region" description="Helical" evidence="7">
    <location>
        <begin position="455"/>
        <end position="475"/>
    </location>
</feature>
<dbReference type="InterPro" id="IPR011701">
    <property type="entry name" value="MFS"/>
</dbReference>
<dbReference type="InterPro" id="IPR020846">
    <property type="entry name" value="MFS_dom"/>
</dbReference>
<dbReference type="Gene3D" id="3.30.300.30">
    <property type="match status" value="1"/>
</dbReference>
<comment type="caution">
    <text evidence="9">The sequence shown here is derived from an EMBL/GenBank/DDBJ whole genome shotgun (WGS) entry which is preliminary data.</text>
</comment>
<dbReference type="Pfam" id="PF07690">
    <property type="entry name" value="MFS_1"/>
    <property type="match status" value="1"/>
</dbReference>
<keyword evidence="3 7" id="KW-0812">Transmembrane</keyword>
<reference evidence="10" key="1">
    <citation type="submission" date="2015-07" db="EMBL/GenBank/DDBJ databases">
        <authorList>
            <person name="Teixeira M.M."/>
            <person name="Souza R.C."/>
            <person name="Almeida L.G."/>
            <person name="Vicente V.A."/>
            <person name="de Hoog S."/>
            <person name="Bocca A.L."/>
            <person name="de Almeida S.R."/>
            <person name="Vasconcelos A.T."/>
            <person name="Felipe M.S."/>
        </authorList>
    </citation>
    <scope>NUCLEOTIDE SEQUENCE [LARGE SCALE GENOMIC DNA]</scope>
    <source>
        <strain evidence="10">KSF</strain>
    </source>
</reference>
<feature type="domain" description="Major facilitator superfamily (MFS) profile" evidence="8">
    <location>
        <begin position="69"/>
        <end position="481"/>
    </location>
</feature>
<evidence type="ECO:0000256" key="6">
    <source>
        <dbReference type="ARBA" id="ARBA00037968"/>
    </source>
</evidence>
<sequence>MADSMKMEAIQAEDATKNQVEATTELQKTQTVDTIHNDEAMKVLANYTGDETWTEKEEQNVKRKIDRRLLPILCATYGLQYYDKAMLSQAALFGLRTDLDLQVGNRYSFSASIFYLGFIVGAYPAIVLAQRFPIERVASAIVCVWGICLMCTAACHNWQSLYAQRFFLGFLESGISPMFMLVVGQFYKKDEQALRMGAWYCCTGYVSIVSPLINYGLGHIHGALSPWRYMYLVAGALTILWSVVILFFMPPDPIRAKGFDERERFIAVARLRTNNAGVRNKHFKKEQLFELLLDVKFWIVFSMAFLIMIANGPVSTFTPIIIASFGFNTLNSLLLVMPAGAIIGTIEWVAPYVAYKVPHMRAYLVSICEIGTIVASLLLWLLPRDSTGGLLFGAYVLATFGGGYAVLMGMQIANTAGYTKRSLASSGIFVGYCLGNFVGPLLFKPEDAPRYAPGFLAVVITSVISALLSIVYRMICVWENKKRDKAGTLEAFEHAYEDDLTDKTNPQFRLQRAKVCVCVYGPAEPEDSLAHHGGSQLDRVQRNMPFLAGRSVPIPGKDILSWMFDEPKFDQDKAVYIDAIDPARCITANQARVLIRQLIAGFHAAGVRPGDTVCIHGFNSIYYPILFLGIIGVGAVFAGTNPAYTQFELSHHFKTSCTKFVIVEPGLLPAVLAGAKESNIQQSNIWIFDNQNEAIPKGFDSWRMLLNHGERDWIRFDDEQVSKRTTAARLFSSGTTGLPKAAALSHFNLVAQHILVNEVHPVPYETRRLLYLPLFHAAMVPAAHVAPLRSGHTSYILRRFELEPLLSSIDQYKLTEMILVPPVAVAVLKHPSLHKYSLKSIKVVLCGAGPLSKEHQGAFQTILGPDTSFTQVWGMTETSCVASKFYYPERDDTGSVGRMMPNLDVKLIDDNGRDITAFDVPGELCIRGPTIISGYFNSPHATKDAVDGEGYFKTGDVMYCDSKSKKWYIIDRKKELIKVRAFQVAPAEIEGVLLAHPQILDAAVIGIKKHDEPDVELPKAFVVRKLGASALTEEQVKAYCGERLAKYKQLTGGVAFVDAIPRNATGKPLKRILRDMEKADAAKGAKL</sequence>
<keyword evidence="5 7" id="KW-0472">Membrane</keyword>
<feature type="transmembrane region" description="Helical" evidence="7">
    <location>
        <begin position="362"/>
        <end position="382"/>
    </location>
</feature>
<dbReference type="AlphaFoldDB" id="A0A1C1CB66"/>
<dbReference type="SUPFAM" id="SSF56801">
    <property type="entry name" value="Acetyl-CoA synthetase-like"/>
    <property type="match status" value="1"/>
</dbReference>
<feature type="transmembrane region" description="Helical" evidence="7">
    <location>
        <begin position="229"/>
        <end position="249"/>
    </location>
</feature>
<dbReference type="InterPro" id="IPR042099">
    <property type="entry name" value="ANL_N_sf"/>
</dbReference>
<dbReference type="GO" id="GO:0022857">
    <property type="term" value="F:transmembrane transporter activity"/>
    <property type="evidence" value="ECO:0007669"/>
    <property type="project" value="InterPro"/>
</dbReference>
<feature type="transmembrane region" description="Helical" evidence="7">
    <location>
        <begin position="330"/>
        <end position="350"/>
    </location>
</feature>
<comment type="subcellular location">
    <subcellularLocation>
        <location evidence="1">Membrane</location>
        <topology evidence="1">Multi-pass membrane protein</topology>
    </subcellularLocation>
</comment>
<proteinExistence type="inferred from homology"/>
<dbReference type="GO" id="GO:0016405">
    <property type="term" value="F:CoA-ligase activity"/>
    <property type="evidence" value="ECO:0007669"/>
    <property type="project" value="TreeGrafter"/>
</dbReference>
<feature type="transmembrane region" description="Helical" evidence="7">
    <location>
        <begin position="140"/>
        <end position="159"/>
    </location>
</feature>
<evidence type="ECO:0000313" key="9">
    <source>
        <dbReference type="EMBL" id="OCT45709.1"/>
    </source>
</evidence>
<feature type="transmembrane region" description="Helical" evidence="7">
    <location>
        <begin position="107"/>
        <end position="128"/>
    </location>
</feature>
<feature type="transmembrane region" description="Helical" evidence="7">
    <location>
        <begin position="621"/>
        <end position="640"/>
    </location>
</feature>